<dbReference type="RefSeq" id="WP_020448571.1">
    <property type="nucleotide sequence ID" value="NZ_CAYAYE010000003.1"/>
</dbReference>
<dbReference type="PRINTS" id="PR00080">
    <property type="entry name" value="SDRFAMILY"/>
</dbReference>
<evidence type="ECO:0000256" key="1">
    <source>
        <dbReference type="ARBA" id="ARBA00006484"/>
    </source>
</evidence>
<comment type="caution">
    <text evidence="3">The sequence shown here is derived from an EMBL/GenBank/DDBJ whole genome shotgun (WGS) entry which is preliminary data.</text>
</comment>
<organism evidence="3 4">
    <name type="scientific">Candidatus Methanomassiliicoccus intestinalis</name>
    <dbReference type="NCBI Taxonomy" id="1406512"/>
    <lineage>
        <taxon>Archaea</taxon>
        <taxon>Methanobacteriati</taxon>
        <taxon>Thermoplasmatota</taxon>
        <taxon>Thermoplasmata</taxon>
        <taxon>Methanomassiliicoccales</taxon>
        <taxon>Methanomassiliicoccaceae</taxon>
        <taxon>Methanomassiliicoccus</taxon>
    </lineage>
</organism>
<dbReference type="InterPro" id="IPR002347">
    <property type="entry name" value="SDR_fam"/>
</dbReference>
<sequence length="252" mass="27906">MRLEDKVVVITGGGTGIGRGTAILFAKEGAKVMIAGRREETLRETVEIIRSNNGSADYVVTDISKSEQVKRLFETTADKYGKIDILFNNAAIFTGNGNDISELKEEDWDTLMDINLKAQFLCSKYVIPYLRKNNGGSIIFTSSISAYIAQKKHVLYNTAKGGIEMMMKCMALDFSKENIRVNSVCPAWVEPDMELFRKNHGDKEAEEIVNLHPIGRLGTPEDVAYAVLYLASDESSWVTGTSLIIDGGYTLQ</sequence>
<dbReference type="Proteomes" id="UP000752814">
    <property type="component" value="Unassembled WGS sequence"/>
</dbReference>
<dbReference type="InterPro" id="IPR020904">
    <property type="entry name" value="Sc_DH/Rdtase_CS"/>
</dbReference>
<comment type="similarity">
    <text evidence="1">Belongs to the short-chain dehydrogenases/reductases (SDR) family.</text>
</comment>
<dbReference type="GeneID" id="41323101"/>
<dbReference type="GO" id="GO:0016491">
    <property type="term" value="F:oxidoreductase activity"/>
    <property type="evidence" value="ECO:0007669"/>
    <property type="project" value="UniProtKB-KW"/>
</dbReference>
<dbReference type="CDD" id="cd05233">
    <property type="entry name" value="SDR_c"/>
    <property type="match status" value="1"/>
</dbReference>
<evidence type="ECO:0008006" key="5">
    <source>
        <dbReference type="Google" id="ProtNLM"/>
    </source>
</evidence>
<name>A0A8J8PFI2_9ARCH</name>
<protein>
    <recommendedName>
        <fullName evidence="5">Short-chain dehydrogenase/reductase SDR</fullName>
    </recommendedName>
</protein>
<dbReference type="NCBIfam" id="NF005559">
    <property type="entry name" value="PRK07231.1"/>
    <property type="match status" value="1"/>
</dbReference>
<dbReference type="InterPro" id="IPR036291">
    <property type="entry name" value="NAD(P)-bd_dom_sf"/>
</dbReference>
<dbReference type="PANTHER" id="PTHR24321">
    <property type="entry name" value="DEHYDROGENASES, SHORT CHAIN"/>
    <property type="match status" value="1"/>
</dbReference>
<keyword evidence="2" id="KW-0560">Oxidoreductase</keyword>
<dbReference type="PROSITE" id="PS00061">
    <property type="entry name" value="ADH_SHORT"/>
    <property type="match status" value="1"/>
</dbReference>
<dbReference type="Pfam" id="PF13561">
    <property type="entry name" value="adh_short_C2"/>
    <property type="match status" value="1"/>
</dbReference>
<dbReference type="Gene3D" id="3.40.50.720">
    <property type="entry name" value="NAD(P)-binding Rossmann-like Domain"/>
    <property type="match status" value="1"/>
</dbReference>
<dbReference type="SUPFAM" id="SSF51735">
    <property type="entry name" value="NAD(P)-binding Rossmann-fold domains"/>
    <property type="match status" value="1"/>
</dbReference>
<evidence type="ECO:0000313" key="3">
    <source>
        <dbReference type="EMBL" id="TQS84861.1"/>
    </source>
</evidence>
<dbReference type="AlphaFoldDB" id="A0A8J8PFI2"/>
<proteinExistence type="inferred from homology"/>
<evidence type="ECO:0000313" key="4">
    <source>
        <dbReference type="Proteomes" id="UP000752814"/>
    </source>
</evidence>
<accession>A0A8J8PFI2</accession>
<dbReference type="PRINTS" id="PR00081">
    <property type="entry name" value="GDHRDH"/>
</dbReference>
<dbReference type="EMBL" id="LVVT01000001">
    <property type="protein sequence ID" value="TQS84861.1"/>
    <property type="molecule type" value="Genomic_DNA"/>
</dbReference>
<dbReference type="PANTHER" id="PTHR24321:SF11">
    <property type="entry name" value="BLR0893 PROTEIN"/>
    <property type="match status" value="1"/>
</dbReference>
<gene>
    <name evidence="3" type="ORF">A3207_02215</name>
</gene>
<evidence type="ECO:0000256" key="2">
    <source>
        <dbReference type="ARBA" id="ARBA00023002"/>
    </source>
</evidence>
<dbReference type="OMA" id="NCTQEAW"/>
<dbReference type="FunFam" id="3.40.50.720:FF:000084">
    <property type="entry name" value="Short-chain dehydrogenase reductase"/>
    <property type="match status" value="1"/>
</dbReference>
<reference evidence="3" key="1">
    <citation type="submission" date="2016-03" db="EMBL/GenBank/DDBJ databases">
        <authorList>
            <person name="Borrel G."/>
            <person name="Mccann A."/>
            <person name="O'Toole P.W."/>
        </authorList>
    </citation>
    <scope>NUCLEOTIDE SEQUENCE</scope>
    <source>
        <strain evidence="3">183</strain>
    </source>
</reference>